<feature type="domain" description="AB hydrolase-1" evidence="10">
    <location>
        <begin position="26"/>
        <end position="284"/>
    </location>
</feature>
<dbReference type="PRINTS" id="PR00793">
    <property type="entry name" value="PROAMNOPTASE"/>
</dbReference>
<evidence type="ECO:0000256" key="9">
    <source>
        <dbReference type="ARBA" id="ARBA00029605"/>
    </source>
</evidence>
<dbReference type="InterPro" id="IPR002410">
    <property type="entry name" value="Peptidase_S33"/>
</dbReference>
<evidence type="ECO:0000256" key="7">
    <source>
        <dbReference type="ARBA" id="ARBA00022670"/>
    </source>
</evidence>
<name>A0A6C0KSY0_9ZZZZ</name>
<evidence type="ECO:0000256" key="4">
    <source>
        <dbReference type="ARBA" id="ARBA00012568"/>
    </source>
</evidence>
<sequence length="307" mass="34853">MRSGWLPVSGGHSVYYEMHGHGRPAIILHGGPGGGMNRKYLSSYNLKQWCVVMFDQRGCGKSKPFGCLEHNTTWDLVEDIEALRIHFGFDKWFVSGGSWGTTLGLVYAETHPSRVTGLLLRGVCLLNEASQEWLYQEGGASCLFPDEWAKFIAVLPPRLHHKGWREIMDYYHKKLQSSDKQRYADAWWGWEDRLSQILPVKDDTTKKGALALALLENHYFVHDGWIVEGQIIKNASRLRNIPITIVHGRHDSVCPVEGAYELKKALPHATMKVIEDAGHSFFEKGIRRALRLAISKTKKKKRVDSTS</sequence>
<dbReference type="EMBL" id="MN740968">
    <property type="protein sequence ID" value="QHU20373.1"/>
    <property type="molecule type" value="Genomic_DNA"/>
</dbReference>
<evidence type="ECO:0000313" key="11">
    <source>
        <dbReference type="EMBL" id="QHU20373.1"/>
    </source>
</evidence>
<dbReference type="InterPro" id="IPR005944">
    <property type="entry name" value="Pro_iminopeptidase"/>
</dbReference>
<comment type="catalytic activity">
    <reaction evidence="1">
        <text>Release of N-terminal proline from a peptide.</text>
        <dbReference type="EC" id="3.4.11.5"/>
    </reaction>
</comment>
<organism evidence="11">
    <name type="scientific">viral metagenome</name>
    <dbReference type="NCBI Taxonomy" id="1070528"/>
    <lineage>
        <taxon>unclassified sequences</taxon>
        <taxon>metagenomes</taxon>
        <taxon>organismal metagenomes</taxon>
    </lineage>
</organism>
<keyword evidence="5" id="KW-0031">Aminopeptidase</keyword>
<dbReference type="GO" id="GO:0006508">
    <property type="term" value="P:proteolysis"/>
    <property type="evidence" value="ECO:0007669"/>
    <property type="project" value="UniProtKB-KW"/>
</dbReference>
<keyword evidence="7" id="KW-0645">Protease</keyword>
<reference evidence="11" key="1">
    <citation type="journal article" date="2020" name="Nature">
        <title>Giant virus diversity and host interactions through global metagenomics.</title>
        <authorList>
            <person name="Schulz F."/>
            <person name="Roux S."/>
            <person name="Paez-Espino D."/>
            <person name="Jungbluth S."/>
            <person name="Walsh D.A."/>
            <person name="Denef V.J."/>
            <person name="McMahon K.D."/>
            <person name="Konstantinidis K.T."/>
            <person name="Eloe-Fadrosh E.A."/>
            <person name="Kyrpides N.C."/>
            <person name="Woyke T."/>
        </authorList>
    </citation>
    <scope>NUCLEOTIDE SEQUENCE</scope>
    <source>
        <strain evidence="11">GVMAG-S-3300013093-109</strain>
    </source>
</reference>
<dbReference type="PANTHER" id="PTHR43722">
    <property type="entry name" value="PROLINE IMINOPEPTIDASE"/>
    <property type="match status" value="1"/>
</dbReference>
<dbReference type="EC" id="3.4.11.5" evidence="4"/>
<dbReference type="PANTHER" id="PTHR43722:SF1">
    <property type="entry name" value="PROLINE IMINOPEPTIDASE"/>
    <property type="match status" value="1"/>
</dbReference>
<dbReference type="NCBIfam" id="TIGR01249">
    <property type="entry name" value="pro_imino_pep_1"/>
    <property type="match status" value="1"/>
</dbReference>
<accession>A0A6C0KSY0</accession>
<evidence type="ECO:0000256" key="2">
    <source>
        <dbReference type="ARBA" id="ARBA00004496"/>
    </source>
</evidence>
<evidence type="ECO:0000256" key="3">
    <source>
        <dbReference type="ARBA" id="ARBA00010088"/>
    </source>
</evidence>
<evidence type="ECO:0000256" key="5">
    <source>
        <dbReference type="ARBA" id="ARBA00022438"/>
    </source>
</evidence>
<dbReference type="PIRSF" id="PIRSF006431">
    <property type="entry name" value="Pept_S33"/>
    <property type="match status" value="1"/>
</dbReference>
<dbReference type="GO" id="GO:0005737">
    <property type="term" value="C:cytoplasm"/>
    <property type="evidence" value="ECO:0007669"/>
    <property type="project" value="UniProtKB-SubCell"/>
</dbReference>
<evidence type="ECO:0000256" key="8">
    <source>
        <dbReference type="ARBA" id="ARBA00022801"/>
    </source>
</evidence>
<protein>
    <recommendedName>
        <fullName evidence="4">prolyl aminopeptidase</fullName>
        <ecNumber evidence="4">3.4.11.5</ecNumber>
    </recommendedName>
    <alternativeName>
        <fullName evidence="9">Prolyl aminopeptidase</fullName>
    </alternativeName>
</protein>
<dbReference type="InterPro" id="IPR029058">
    <property type="entry name" value="AB_hydrolase_fold"/>
</dbReference>
<evidence type="ECO:0000256" key="1">
    <source>
        <dbReference type="ARBA" id="ARBA00001585"/>
    </source>
</evidence>
<dbReference type="Pfam" id="PF00561">
    <property type="entry name" value="Abhydrolase_1"/>
    <property type="match status" value="1"/>
</dbReference>
<evidence type="ECO:0000256" key="6">
    <source>
        <dbReference type="ARBA" id="ARBA00022490"/>
    </source>
</evidence>
<dbReference type="GO" id="GO:0004177">
    <property type="term" value="F:aminopeptidase activity"/>
    <property type="evidence" value="ECO:0007669"/>
    <property type="project" value="UniProtKB-KW"/>
</dbReference>
<proteinExistence type="inferred from homology"/>
<keyword evidence="8" id="KW-0378">Hydrolase</keyword>
<comment type="subcellular location">
    <subcellularLocation>
        <location evidence="2">Cytoplasm</location>
    </subcellularLocation>
</comment>
<dbReference type="AlphaFoldDB" id="A0A6C0KSY0"/>
<dbReference type="SUPFAM" id="SSF53474">
    <property type="entry name" value="alpha/beta-Hydrolases"/>
    <property type="match status" value="1"/>
</dbReference>
<evidence type="ECO:0000259" key="10">
    <source>
        <dbReference type="Pfam" id="PF00561"/>
    </source>
</evidence>
<dbReference type="InterPro" id="IPR000073">
    <property type="entry name" value="AB_hydrolase_1"/>
</dbReference>
<dbReference type="Gene3D" id="3.40.50.1820">
    <property type="entry name" value="alpha/beta hydrolase"/>
    <property type="match status" value="1"/>
</dbReference>
<keyword evidence="6" id="KW-0963">Cytoplasm</keyword>
<comment type="similarity">
    <text evidence="3">Belongs to the peptidase S33 family.</text>
</comment>